<accession>A0A6L8UUY9</accession>
<dbReference type="PROSITE" id="PS51340">
    <property type="entry name" value="MOSC"/>
    <property type="match status" value="1"/>
</dbReference>
<dbReference type="InterPro" id="IPR052716">
    <property type="entry name" value="MOSC_domain"/>
</dbReference>
<dbReference type="Pfam" id="PF03476">
    <property type="entry name" value="MOSC_N"/>
    <property type="match status" value="1"/>
</dbReference>
<protein>
    <submittedName>
        <fullName evidence="2">MOSC domain-containing protein</fullName>
    </submittedName>
</protein>
<feature type="domain" description="MOSC" evidence="1">
    <location>
        <begin position="119"/>
        <end position="270"/>
    </location>
</feature>
<dbReference type="Pfam" id="PF03473">
    <property type="entry name" value="MOSC"/>
    <property type="match status" value="1"/>
</dbReference>
<proteinExistence type="predicted"/>
<dbReference type="Proteomes" id="UP000481087">
    <property type="component" value="Unassembled WGS sequence"/>
</dbReference>
<dbReference type="AlphaFoldDB" id="A0A6L8UUY9"/>
<organism evidence="2 3">
    <name type="scientific">Paenibacillus silvestris</name>
    <dbReference type="NCBI Taxonomy" id="2606219"/>
    <lineage>
        <taxon>Bacteria</taxon>
        <taxon>Bacillati</taxon>
        <taxon>Bacillota</taxon>
        <taxon>Bacilli</taxon>
        <taxon>Bacillales</taxon>
        <taxon>Paenibacillaceae</taxon>
        <taxon>Paenibacillus</taxon>
    </lineage>
</organism>
<evidence type="ECO:0000313" key="3">
    <source>
        <dbReference type="Proteomes" id="UP000481087"/>
    </source>
</evidence>
<evidence type="ECO:0000313" key="2">
    <source>
        <dbReference type="EMBL" id="MZQ81172.1"/>
    </source>
</evidence>
<gene>
    <name evidence="2" type="ORF">GQF01_03425</name>
</gene>
<dbReference type="EMBL" id="WTUZ01000010">
    <property type="protein sequence ID" value="MZQ81172.1"/>
    <property type="molecule type" value="Genomic_DNA"/>
</dbReference>
<dbReference type="InterPro" id="IPR005302">
    <property type="entry name" value="MoCF_Sase_C"/>
</dbReference>
<dbReference type="InterPro" id="IPR011037">
    <property type="entry name" value="Pyrv_Knase-like_insert_dom_sf"/>
</dbReference>
<dbReference type="PANTHER" id="PTHR36930">
    <property type="entry name" value="METAL-SULFUR CLUSTER BIOSYNTHESIS PROTEINS YUAD-RELATED"/>
    <property type="match status" value="1"/>
</dbReference>
<evidence type="ECO:0000259" key="1">
    <source>
        <dbReference type="PROSITE" id="PS51340"/>
    </source>
</evidence>
<keyword evidence="3" id="KW-1185">Reference proteome</keyword>
<dbReference type="PANTHER" id="PTHR36930:SF1">
    <property type="entry name" value="MOSC DOMAIN-CONTAINING PROTEIN"/>
    <property type="match status" value="1"/>
</dbReference>
<name>A0A6L8UUY9_9BACL</name>
<dbReference type="GO" id="GO:0003824">
    <property type="term" value="F:catalytic activity"/>
    <property type="evidence" value="ECO:0007669"/>
    <property type="project" value="InterPro"/>
</dbReference>
<dbReference type="Gene3D" id="2.40.33.20">
    <property type="entry name" value="PK beta-barrel domain-like"/>
    <property type="match status" value="1"/>
</dbReference>
<comment type="caution">
    <text evidence="2">The sequence shown here is derived from an EMBL/GenBank/DDBJ whole genome shotgun (WGS) entry which is preliminary data.</text>
</comment>
<dbReference type="RefSeq" id="WP_161405482.1">
    <property type="nucleotide sequence ID" value="NZ_WTUZ01000010.1"/>
</dbReference>
<dbReference type="InterPro" id="IPR005303">
    <property type="entry name" value="MOCOS_middle"/>
</dbReference>
<sequence length="270" mass="30321">MSYPSLVSLWRYPVKSMMGEELNATDITEKGILGDRKYALIDTSTGKLANAKNPIKWPNMFDYRAVYMDPIEDSTKLPPVRITFPDGSWGATTDDDVSQRLSEKLGRPVQVTATSDQQSDVQFEGYIPDLEGLNNRKTIFTRSSPEGTFYDIAMVHLLTTASINKMRELIPESRIEVRRYRTNIVIDVPDESGFVENNWVGKTVRIGNDVVLEVTQPCVRCIMTTLPQGDLPKDSAILQASVKYNNGAMGVYAKVIRTGRIYRGDKIVVE</sequence>
<dbReference type="GO" id="GO:0030170">
    <property type="term" value="F:pyridoxal phosphate binding"/>
    <property type="evidence" value="ECO:0007669"/>
    <property type="project" value="InterPro"/>
</dbReference>
<dbReference type="GO" id="GO:0030151">
    <property type="term" value="F:molybdenum ion binding"/>
    <property type="evidence" value="ECO:0007669"/>
    <property type="project" value="InterPro"/>
</dbReference>
<dbReference type="SUPFAM" id="SSF50800">
    <property type="entry name" value="PK beta-barrel domain-like"/>
    <property type="match status" value="1"/>
</dbReference>
<reference evidence="2 3" key="1">
    <citation type="submission" date="2019-12" db="EMBL/GenBank/DDBJ databases">
        <title>Paenibacillus sp. nov. sp. isolated from soil.</title>
        <authorList>
            <person name="Kim J."/>
            <person name="Jeong S.E."/>
            <person name="Jung H.S."/>
            <person name="Jeon C.O."/>
        </authorList>
    </citation>
    <scope>NUCLEOTIDE SEQUENCE [LARGE SCALE GENOMIC DNA]</scope>
    <source>
        <strain evidence="2 3">5J-6</strain>
    </source>
</reference>